<dbReference type="Proteomes" id="UP000037923">
    <property type="component" value="Unassembled WGS sequence"/>
</dbReference>
<dbReference type="AlphaFoldDB" id="A0A0N1J5H0"/>
<comment type="pathway">
    <text evidence="2">Lipid metabolism.</text>
</comment>
<evidence type="ECO:0000256" key="1">
    <source>
        <dbReference type="ARBA" id="ARBA00001928"/>
    </source>
</evidence>
<evidence type="ECO:0000256" key="3">
    <source>
        <dbReference type="ARBA" id="ARBA00012243"/>
    </source>
</evidence>
<evidence type="ECO:0000256" key="6">
    <source>
        <dbReference type="ARBA" id="ARBA00023098"/>
    </source>
</evidence>
<keyword evidence="7" id="KW-0594">Phospholipid biosynthesis</keyword>
<dbReference type="RefSeq" id="XP_015665003.1">
    <property type="nucleotide sequence ID" value="XM_015796995.1"/>
</dbReference>
<evidence type="ECO:0000313" key="13">
    <source>
        <dbReference type="EMBL" id="KPA86564.1"/>
    </source>
</evidence>
<dbReference type="NCBIfam" id="TIGR00163">
    <property type="entry name" value="PS_decarb"/>
    <property type="match status" value="1"/>
</dbReference>
<evidence type="ECO:0000256" key="7">
    <source>
        <dbReference type="ARBA" id="ARBA00023209"/>
    </source>
</evidence>
<accession>A0A0N1J5H0</accession>
<evidence type="ECO:0000256" key="10">
    <source>
        <dbReference type="ARBA" id="ARBA00023317"/>
    </source>
</evidence>
<protein>
    <recommendedName>
        <fullName evidence="3">phosphatidylserine decarboxylase</fullName>
        <ecNumber evidence="3">4.1.1.65</ecNumber>
    </recommendedName>
</protein>
<dbReference type="InterPro" id="IPR003817">
    <property type="entry name" value="PS_Dcarbxylase"/>
</dbReference>
<evidence type="ECO:0000313" key="14">
    <source>
        <dbReference type="Proteomes" id="UP000037923"/>
    </source>
</evidence>
<organism evidence="13 14">
    <name type="scientific">Leptomonas pyrrhocoris</name>
    <name type="common">Firebug parasite</name>
    <dbReference type="NCBI Taxonomy" id="157538"/>
    <lineage>
        <taxon>Eukaryota</taxon>
        <taxon>Discoba</taxon>
        <taxon>Euglenozoa</taxon>
        <taxon>Kinetoplastea</taxon>
        <taxon>Metakinetoplastina</taxon>
        <taxon>Trypanosomatida</taxon>
        <taxon>Trypanosomatidae</taxon>
        <taxon>Leishmaniinae</taxon>
        <taxon>Leptomonas</taxon>
    </lineage>
</organism>
<dbReference type="EC" id="4.1.1.65" evidence="3"/>
<comment type="pathway">
    <text evidence="11">Phospholipid metabolism; phosphatidylethanolamine biosynthesis.</text>
</comment>
<feature type="transmembrane region" description="Helical" evidence="12">
    <location>
        <begin position="29"/>
        <end position="47"/>
    </location>
</feature>
<dbReference type="GeneID" id="26900997"/>
<comment type="cofactor">
    <cofactor evidence="1">
        <name>pyruvate</name>
        <dbReference type="ChEBI" id="CHEBI:15361"/>
    </cofactor>
</comment>
<dbReference type="PANTHER" id="PTHR10067">
    <property type="entry name" value="PHOSPHATIDYLSERINE DECARBOXYLASE"/>
    <property type="match status" value="1"/>
</dbReference>
<reference evidence="13 14" key="1">
    <citation type="submission" date="2015-07" db="EMBL/GenBank/DDBJ databases">
        <title>High-quality genome of monoxenous trypanosomatid Leptomonas pyrrhocoris.</title>
        <authorList>
            <person name="Flegontov P."/>
            <person name="Butenko A."/>
            <person name="Firsov S."/>
            <person name="Vlcek C."/>
            <person name="Logacheva M.D."/>
            <person name="Field M."/>
            <person name="Filatov D."/>
            <person name="Flegontova O."/>
            <person name="Gerasimov E."/>
            <person name="Jackson A.P."/>
            <person name="Kelly S."/>
            <person name="Opperdoes F."/>
            <person name="O'Reilly A."/>
            <person name="Votypka J."/>
            <person name="Yurchenko V."/>
            <person name="Lukes J."/>
        </authorList>
    </citation>
    <scope>NUCLEOTIDE SEQUENCE [LARGE SCALE GENOMIC DNA]</scope>
    <source>
        <strain evidence="13">H10</strain>
    </source>
</reference>
<keyword evidence="12" id="KW-0472">Membrane</keyword>
<proteinExistence type="predicted"/>
<evidence type="ECO:0000256" key="8">
    <source>
        <dbReference type="ARBA" id="ARBA00023239"/>
    </source>
</evidence>
<dbReference type="InterPro" id="IPR033177">
    <property type="entry name" value="PSD-B"/>
</dbReference>
<evidence type="ECO:0000256" key="9">
    <source>
        <dbReference type="ARBA" id="ARBA00023264"/>
    </source>
</evidence>
<keyword evidence="14" id="KW-1185">Reference proteome</keyword>
<keyword evidence="9" id="KW-1208">Phospholipid metabolism</keyword>
<keyword evidence="12" id="KW-1133">Transmembrane helix</keyword>
<dbReference type="OMA" id="RWVANQC"/>
<dbReference type="GO" id="GO:0005739">
    <property type="term" value="C:mitochondrion"/>
    <property type="evidence" value="ECO:0007669"/>
    <property type="project" value="TreeGrafter"/>
</dbReference>
<evidence type="ECO:0000256" key="11">
    <source>
        <dbReference type="ARBA" id="ARBA00024326"/>
    </source>
</evidence>
<dbReference type="Pfam" id="PF02666">
    <property type="entry name" value="PS_Dcarbxylase"/>
    <property type="match status" value="1"/>
</dbReference>
<evidence type="ECO:0000256" key="5">
    <source>
        <dbReference type="ARBA" id="ARBA00022793"/>
    </source>
</evidence>
<dbReference type="GO" id="GO:0004609">
    <property type="term" value="F:phosphatidylserine decarboxylase activity"/>
    <property type="evidence" value="ECO:0007669"/>
    <property type="project" value="UniProtKB-EC"/>
</dbReference>
<keyword evidence="4" id="KW-0444">Lipid biosynthesis</keyword>
<keyword evidence="5" id="KW-0210">Decarboxylase</keyword>
<evidence type="ECO:0000256" key="4">
    <source>
        <dbReference type="ARBA" id="ARBA00022516"/>
    </source>
</evidence>
<dbReference type="OrthoDB" id="4330at2759"/>
<comment type="caution">
    <text evidence="13">The sequence shown here is derived from an EMBL/GenBank/DDBJ whole genome shotgun (WGS) entry which is preliminary data.</text>
</comment>
<name>A0A0N1J5H0_LEPPY</name>
<keyword evidence="6" id="KW-0443">Lipid metabolism</keyword>
<evidence type="ECO:0000256" key="2">
    <source>
        <dbReference type="ARBA" id="ARBA00005189"/>
    </source>
</evidence>
<evidence type="ECO:0000256" key="12">
    <source>
        <dbReference type="SAM" id="Phobius"/>
    </source>
</evidence>
<keyword evidence="12" id="KW-0812">Transmembrane</keyword>
<gene>
    <name evidence="13" type="ORF">ABB37_00700</name>
</gene>
<dbReference type="UniPathway" id="UPA00558"/>
<dbReference type="VEuPathDB" id="TriTrypDB:LpyrH10_01_7000"/>
<dbReference type="GO" id="GO:0006646">
    <property type="term" value="P:phosphatidylethanolamine biosynthetic process"/>
    <property type="evidence" value="ECO:0007669"/>
    <property type="project" value="UniProtKB-UniPathway"/>
</dbReference>
<keyword evidence="10" id="KW-0670">Pyruvate</keyword>
<keyword evidence="8" id="KW-0456">Lyase</keyword>
<dbReference type="PANTHER" id="PTHR10067:SF6">
    <property type="entry name" value="PHOSPHATIDYLSERINE DECARBOXYLASE PROENZYME, MITOCHONDRIAL"/>
    <property type="match status" value="1"/>
</dbReference>
<dbReference type="EMBL" id="LGTL01000001">
    <property type="protein sequence ID" value="KPA86564.1"/>
    <property type="molecule type" value="Genomic_DNA"/>
</dbReference>
<sequence length="353" mass="39567">MGLLRPTPLLRFYKSGKTNRMSNPMRRWVYHYIFFGVLGGFGGYQGFRYARAGWEAATHPEDGNCLCSSEMVDALFFLPFNTLSNSVGRLAENLYLPTWMHHAAADALIRWCKVDMSESVQQVRDVETFQQFYTRDWTPEARSVSAGAAVVAPCDGVLLSVHSNVRDMTLVQVKGLSYGIRVLLQETPPPLDAERYRRVAAVIHMRNKDFHHVVAPLSFRCEKSVYVPGALFPVTAAGFHWIPSVLTINERLVLCGTSADRNKLPVYMALVGSTLTGRIKFYLDQRVRTNYLEPPEYALHNTYASKPLLAKGERVATFNWGSSVVLLVDVPKDCAVLKRAGEEVKAGEALIQC</sequence>